<sequence>MKDAELQSASFFIFMVSQISPQIDRISDKTNQILNVVSHIEAYLISLTTNDIALTAHND</sequence>
<accession>A0A917DRX4</accession>
<comment type="caution">
    <text evidence="1">The sequence shown here is derived from an EMBL/GenBank/DDBJ whole genome shotgun (WGS) entry which is preliminary data.</text>
</comment>
<dbReference type="Proteomes" id="UP000609064">
    <property type="component" value="Unassembled WGS sequence"/>
</dbReference>
<dbReference type="AlphaFoldDB" id="A0A917DRX4"/>
<gene>
    <name evidence="1" type="ORF">GCM10011514_26120</name>
</gene>
<proteinExistence type="predicted"/>
<evidence type="ECO:0000313" key="2">
    <source>
        <dbReference type="Proteomes" id="UP000609064"/>
    </source>
</evidence>
<protein>
    <submittedName>
        <fullName evidence="1">Uncharacterized protein</fullName>
    </submittedName>
</protein>
<organism evidence="1 2">
    <name type="scientific">Emticicia aquatilis</name>
    <dbReference type="NCBI Taxonomy" id="1537369"/>
    <lineage>
        <taxon>Bacteria</taxon>
        <taxon>Pseudomonadati</taxon>
        <taxon>Bacteroidota</taxon>
        <taxon>Cytophagia</taxon>
        <taxon>Cytophagales</taxon>
        <taxon>Leadbetterellaceae</taxon>
        <taxon>Emticicia</taxon>
    </lineage>
</organism>
<reference evidence="1" key="2">
    <citation type="submission" date="2020-09" db="EMBL/GenBank/DDBJ databases">
        <authorList>
            <person name="Sun Q."/>
            <person name="Zhou Y."/>
        </authorList>
    </citation>
    <scope>NUCLEOTIDE SEQUENCE</scope>
    <source>
        <strain evidence="1">CGMCC 1.15958</strain>
    </source>
</reference>
<evidence type="ECO:0000313" key="1">
    <source>
        <dbReference type="EMBL" id="GGD60896.1"/>
    </source>
</evidence>
<keyword evidence="2" id="KW-1185">Reference proteome</keyword>
<reference evidence="1" key="1">
    <citation type="journal article" date="2014" name="Int. J. Syst. Evol. Microbiol.">
        <title>Complete genome sequence of Corynebacterium casei LMG S-19264T (=DSM 44701T), isolated from a smear-ripened cheese.</title>
        <authorList>
            <consortium name="US DOE Joint Genome Institute (JGI-PGF)"/>
            <person name="Walter F."/>
            <person name="Albersmeier A."/>
            <person name="Kalinowski J."/>
            <person name="Ruckert C."/>
        </authorList>
    </citation>
    <scope>NUCLEOTIDE SEQUENCE</scope>
    <source>
        <strain evidence="1">CGMCC 1.15958</strain>
    </source>
</reference>
<dbReference type="EMBL" id="BMKK01000005">
    <property type="protein sequence ID" value="GGD60896.1"/>
    <property type="molecule type" value="Genomic_DNA"/>
</dbReference>
<name>A0A917DRX4_9BACT</name>